<organism evidence="1 2">
    <name type="scientific">Methylorubrum thiocyanatum</name>
    <dbReference type="NCBI Taxonomy" id="47958"/>
    <lineage>
        <taxon>Bacteria</taxon>
        <taxon>Pseudomonadati</taxon>
        <taxon>Pseudomonadota</taxon>
        <taxon>Alphaproteobacteria</taxon>
        <taxon>Hyphomicrobiales</taxon>
        <taxon>Methylobacteriaceae</taxon>
        <taxon>Methylorubrum</taxon>
    </lineage>
</organism>
<proteinExistence type="predicted"/>
<accession>A0AA40VF64</accession>
<keyword evidence="2" id="KW-1185">Reference proteome</keyword>
<name>A0AA40VF64_9HYPH</name>
<dbReference type="EMBL" id="JACJIB010000015">
    <property type="protein sequence ID" value="MBA8916141.1"/>
    <property type="molecule type" value="Genomic_DNA"/>
</dbReference>
<evidence type="ECO:0000313" key="1">
    <source>
        <dbReference type="EMBL" id="MBA8916141.1"/>
    </source>
</evidence>
<dbReference type="AlphaFoldDB" id="A0AA40VF64"/>
<comment type="caution">
    <text evidence="1">The sequence shown here is derived from an EMBL/GenBank/DDBJ whole genome shotgun (WGS) entry which is preliminary data.</text>
</comment>
<gene>
    <name evidence="1" type="ORF">HNR51_005260</name>
</gene>
<protein>
    <submittedName>
        <fullName evidence="1">Uncharacterized protein</fullName>
    </submittedName>
</protein>
<reference evidence="1 2" key="1">
    <citation type="submission" date="2020-08" db="EMBL/GenBank/DDBJ databases">
        <title>Genomic Encyclopedia of Type Strains, Phase IV (KMG-IV): sequencing the most valuable type-strain genomes for metagenomic binning, comparative biology and taxonomic classification.</title>
        <authorList>
            <person name="Goeker M."/>
        </authorList>
    </citation>
    <scope>NUCLEOTIDE SEQUENCE [LARGE SCALE GENOMIC DNA]</scope>
    <source>
        <strain evidence="1 2">DSM 11490</strain>
    </source>
</reference>
<sequence length="66" mass="7276">MRATESVWHREPGRRRKVRPHIRAAAQKTMLWALLGVLLLGSCVGLCLTTLGHQAALVPYAAQSAR</sequence>
<evidence type="ECO:0000313" key="2">
    <source>
        <dbReference type="Proteomes" id="UP000543554"/>
    </source>
</evidence>
<dbReference type="Proteomes" id="UP000543554">
    <property type="component" value="Unassembled WGS sequence"/>
</dbReference>